<keyword evidence="3" id="KW-1003">Cell membrane</keyword>
<dbReference type="EMBL" id="BEGY01000038">
    <property type="protein sequence ID" value="GAX79034.1"/>
    <property type="molecule type" value="Genomic_DNA"/>
</dbReference>
<reference evidence="10 11" key="1">
    <citation type="submission" date="2017-08" db="EMBL/GenBank/DDBJ databases">
        <title>Acidophilic green algal genome provides insights into adaptation to an acidic environment.</title>
        <authorList>
            <person name="Hirooka S."/>
            <person name="Hirose Y."/>
            <person name="Kanesaki Y."/>
            <person name="Higuchi S."/>
            <person name="Fujiwara T."/>
            <person name="Onuma R."/>
            <person name="Era A."/>
            <person name="Ohbayashi R."/>
            <person name="Uzuka A."/>
            <person name="Nozaki H."/>
            <person name="Yoshikawa H."/>
            <person name="Miyagishima S.Y."/>
        </authorList>
    </citation>
    <scope>NUCLEOTIDE SEQUENCE [LARGE SCALE GENOMIC DNA]</scope>
    <source>
        <strain evidence="10 11">NIES-2499</strain>
    </source>
</reference>
<name>A0A250X7H1_9CHLO</name>
<gene>
    <name evidence="10" type="ORF">CEUSTIGMA_g6474.t1</name>
</gene>
<evidence type="ECO:0000256" key="7">
    <source>
        <dbReference type="ARBA" id="ARBA00023136"/>
    </source>
</evidence>
<organism evidence="10 11">
    <name type="scientific">Chlamydomonas eustigma</name>
    <dbReference type="NCBI Taxonomy" id="1157962"/>
    <lineage>
        <taxon>Eukaryota</taxon>
        <taxon>Viridiplantae</taxon>
        <taxon>Chlorophyta</taxon>
        <taxon>core chlorophytes</taxon>
        <taxon>Chlorophyceae</taxon>
        <taxon>CS clade</taxon>
        <taxon>Chlamydomonadales</taxon>
        <taxon>Chlamydomonadaceae</taxon>
        <taxon>Chlamydomonas</taxon>
    </lineage>
</organism>
<evidence type="ECO:0000256" key="9">
    <source>
        <dbReference type="SAM" id="Phobius"/>
    </source>
</evidence>
<dbReference type="Pfam" id="PF25539">
    <property type="entry name" value="Bestrophin_2"/>
    <property type="match status" value="1"/>
</dbReference>
<evidence type="ECO:0000256" key="2">
    <source>
        <dbReference type="ARBA" id="ARBA00022448"/>
    </source>
</evidence>
<keyword evidence="5 9" id="KW-1133">Transmembrane helix</keyword>
<dbReference type="STRING" id="1157962.A0A250X7H1"/>
<keyword evidence="2" id="KW-0813">Transport</keyword>
<dbReference type="GO" id="GO:0005886">
    <property type="term" value="C:plasma membrane"/>
    <property type="evidence" value="ECO:0007669"/>
    <property type="project" value="UniProtKB-SubCell"/>
</dbReference>
<dbReference type="InterPro" id="IPR044669">
    <property type="entry name" value="YneE/VCCN1/2-like"/>
</dbReference>
<dbReference type="GO" id="GO:0005254">
    <property type="term" value="F:chloride channel activity"/>
    <property type="evidence" value="ECO:0007669"/>
    <property type="project" value="InterPro"/>
</dbReference>
<keyword evidence="4 9" id="KW-0812">Transmembrane</keyword>
<evidence type="ECO:0000256" key="8">
    <source>
        <dbReference type="SAM" id="MobiDB-lite"/>
    </source>
</evidence>
<evidence type="ECO:0008006" key="12">
    <source>
        <dbReference type="Google" id="ProtNLM"/>
    </source>
</evidence>
<dbReference type="Proteomes" id="UP000232323">
    <property type="component" value="Unassembled WGS sequence"/>
</dbReference>
<evidence type="ECO:0000313" key="11">
    <source>
        <dbReference type="Proteomes" id="UP000232323"/>
    </source>
</evidence>
<evidence type="ECO:0000313" key="10">
    <source>
        <dbReference type="EMBL" id="GAX79034.1"/>
    </source>
</evidence>
<evidence type="ECO:0000256" key="5">
    <source>
        <dbReference type="ARBA" id="ARBA00022989"/>
    </source>
</evidence>
<evidence type="ECO:0000256" key="3">
    <source>
        <dbReference type="ARBA" id="ARBA00022475"/>
    </source>
</evidence>
<proteinExistence type="predicted"/>
<protein>
    <recommendedName>
        <fullName evidence="12">Bestrophin homolog</fullName>
    </recommendedName>
</protein>
<accession>A0A250X7H1</accession>
<feature type="compositionally biased region" description="Polar residues" evidence="8">
    <location>
        <begin position="525"/>
        <end position="537"/>
    </location>
</feature>
<feature type="transmembrane region" description="Helical" evidence="9">
    <location>
        <begin position="117"/>
        <end position="141"/>
    </location>
</feature>
<comment type="subcellular location">
    <subcellularLocation>
        <location evidence="1">Cell membrane</location>
        <topology evidence="1">Multi-pass membrane protein</topology>
    </subcellularLocation>
</comment>
<sequence>MAVAPEQRNYRRHKSLSMAPLVHVPESASLAGFEVPSDVAMTLDLLNVFAKRTFIGGEGVMYMLKEIKRGSGYWFLTFFCVHGRASGGIVLLLYMAYCTVVVSVIQSLFRDQMISSPSVLLVFSSCQAALQLVSTALFFLLTFRTNSAYQRWWEGRSAFDAISSAINAISRIVAGKGVKSKKLGRRLLRWTAAFLLMQKQALRHTYDLDEVIGLLNNEEFEGLQDAPVHLRWLHCLMKLQETFYELCERKLVPVVIGLSELGIIIQGLQTSCANIYRVASTPMPFAYICHLRTFLLVWLCVLPFVFIYQFGWGTLIVCFFIGFGLLGMEAISLEIEYPFGNDFNDLPIDNNIHELFKTLLWAHRSIGSLPDDDDGMEKDGIDWHDYSILRETKHTSRVKMPSMDEKINEQKVSNKMLNGTQVLGGKATAVVSNDMMTKSQSRPLLSSKAFLETVVEFPVEDIPVDAVLTSDAQASSAVGSVNATPSATPFISSGATSNAPSAVVTSLSAGKSRGSEAGGRGVKVISSQEAESEQNNLGAAADAASGSMVSPQPARTFVRIGSKIIRSPNSDKIS</sequence>
<evidence type="ECO:0000256" key="6">
    <source>
        <dbReference type="ARBA" id="ARBA00023065"/>
    </source>
</evidence>
<comment type="caution">
    <text evidence="10">The sequence shown here is derived from an EMBL/GenBank/DDBJ whole genome shotgun (WGS) entry which is preliminary data.</text>
</comment>
<feature type="region of interest" description="Disordered" evidence="8">
    <location>
        <begin position="509"/>
        <end position="552"/>
    </location>
</feature>
<keyword evidence="7 9" id="KW-0472">Membrane</keyword>
<dbReference type="PANTHER" id="PTHR33281">
    <property type="entry name" value="UPF0187 PROTEIN YNEE"/>
    <property type="match status" value="1"/>
</dbReference>
<dbReference type="PANTHER" id="PTHR33281:SF19">
    <property type="entry name" value="VOLTAGE-DEPENDENT ANION CHANNEL-FORMING PROTEIN YNEE"/>
    <property type="match status" value="1"/>
</dbReference>
<feature type="transmembrane region" description="Helical" evidence="9">
    <location>
        <begin position="285"/>
        <end position="306"/>
    </location>
</feature>
<dbReference type="AlphaFoldDB" id="A0A250X7H1"/>
<evidence type="ECO:0000256" key="1">
    <source>
        <dbReference type="ARBA" id="ARBA00004651"/>
    </source>
</evidence>
<dbReference type="OrthoDB" id="506538at2759"/>
<keyword evidence="6" id="KW-0406">Ion transport</keyword>
<evidence type="ECO:0000256" key="4">
    <source>
        <dbReference type="ARBA" id="ARBA00022692"/>
    </source>
</evidence>
<keyword evidence="11" id="KW-1185">Reference proteome</keyword>